<sequence length="1670" mass="192634">MEDRMGNSSTLTSQKTALCQSATKSVEEGMNSKKCKYRRENDSRREMRQKGDPKNWEIIRKRDVLDKHIFYTRFNAYEDKINLLINSREEIYTFLKRIGMDENTFLKDFRKRIENFQKDIKEYDYSQDFTMFGKLELFLENYLKTNVLQDKHKTIEPPKIIKKFRPLSPVLTREAKIEESGEDLSNPISNIVVIQGGIVTYSRHCMTICCITRDGNRNDVRCSSSVTDFTRISQDTVLATLPFRKMILIINPLSFKIKRIQLGLILVSYLEHSTLIGVEMFGRTIYVIDWEENRIKYEFITKETPSDIAVGAQNKLLVSFFNINRVTCYNVDGQQVFEVDTNSLDIPTHISVYQNHFYVLQGHIIYRISGTGAVTTREIGMKCRHISVGKENIFVTDYFDVLHIIGTNEDFWPRQSYNSQLWTPRLNNYFYIEDCYNVTNILPMSTSSILIFYKNNKAILFTETGEIINQNNSTFLEIPSCFCRMNSKGFLVFYRENKEFQCITCPGLMKGPLMKVHTDYIKLCHIVSNKYLALTTNGNKHEVHILLIKEDKVDIIERISLGHYNVSIAATPINFVVVDGNENKIVFYSTCGEELFQKYLPFYGYPHHIYSDNVYFYVLFKRHSILRCYDLYGEMKWQWELPFPVHPHIAVFQGTLYVPDTQLNRVLLYKYQDPSSGCRLHMKNPYIRNLNLRLKEKENDQKLVIGKICNLANGQLVVSDINHDCLLYISKEGDIVSRLSLPSTATDICRWDSNHIGVTLPLQKQLRVIGNLSKTVRSVSLRQPYVRMCKMGECEIVCYCDKPSHLDILAINYYNQVEVIKTINIPVFVKSLAIENESRKLLIVTREKAFQYITSTNGGGHVRNSSSIKMVPSVLMSKVKHRSNLCGVSSDKMFVYLIDSSRVFTINDYNLVVRDYITSNQLDIHVDLVDVFSRNMCVSEMLSSKLHLQDLTVSDEARRIHVASRSFVDKQQVDTQSLVITENNLIAGFDRRNKNIKILTFDGHLLDSVKLKVNNIKMYHWHPNALVITTDDVDDDDDDDDDDDGGGGGGNEKCRLLTLKVEFPLSLVTYQTIDRYECIASLSDNQLVCIKREDECILYVVDIDEIHATVNVIKQIHFSQVQSWRDIYDLIITAGDVIIVTNSRFLIFFNRDGQYLHSVRHYMGYVNKYNNMITDDSYLYIYGQWDRYCDYKGYKNIVCLTQTGEYDRIFLNDRIYKDKVDFSCINCNGLRFVGSHRHTNKFYVEGLFKLSRERFPVTHLQTDNYSVQVKDFDVSEEGKTVVCEKANNGNVKIFDSDGELLCHRDLGSLVGGVCFTHGRGIMVTVPNRREIFQLKQENLGKCKVWESRVPYGVIWRKVGNIYWCAHIELIECHCIKIDGDQVNILESVSLLNLDSGLRFPSITSETNKEIFSNELINKLEYSGGDEVERGKSGEIIGKGRLKVRCGNYIAESKPGIDEISVRRLPYRTAMVPFSIPAFEEPVNYFYGNIKDRNSKLIKLDENVSVLMFRESVTLIRTTTTTVDILQHEQLPQPPLDICRWTEECFIVAFGEQLMFFDRDLRRLKTINSEKFYNRIYKYNDNQLVCGGGHYESNNSEGVCGGYYVGQIKSGQHSYYVDVVEIDGGTCEYIHEVCSGVNEEVENVVFVMDIVVTSGALPLSNTSSQKLSDIG</sequence>
<dbReference type="Proteomes" id="UP001162480">
    <property type="component" value="Chromosome 28"/>
</dbReference>
<evidence type="ECO:0000313" key="2">
    <source>
        <dbReference type="EMBL" id="CAI9743083.1"/>
    </source>
</evidence>
<evidence type="ECO:0000313" key="3">
    <source>
        <dbReference type="Proteomes" id="UP001162480"/>
    </source>
</evidence>
<dbReference type="SUPFAM" id="SSF63829">
    <property type="entry name" value="Calcium-dependent phosphotriesterase"/>
    <property type="match status" value="1"/>
</dbReference>
<feature type="compositionally biased region" description="Polar residues" evidence="1">
    <location>
        <begin position="1"/>
        <end position="24"/>
    </location>
</feature>
<accession>A0AA36BZM3</accession>
<name>A0AA36BZM3_OCTVU</name>
<protein>
    <submittedName>
        <fullName evidence="2">Uncharacterized protein</fullName>
    </submittedName>
</protein>
<feature type="region of interest" description="Disordered" evidence="1">
    <location>
        <begin position="1"/>
        <end position="51"/>
    </location>
</feature>
<proteinExistence type="predicted"/>
<dbReference type="SUPFAM" id="SSF75011">
    <property type="entry name" value="3-carboxy-cis,cis-mucoante lactonizing enzyme"/>
    <property type="match status" value="1"/>
</dbReference>
<feature type="compositionally biased region" description="Basic and acidic residues" evidence="1">
    <location>
        <begin position="38"/>
        <end position="51"/>
    </location>
</feature>
<gene>
    <name evidence="2" type="ORF">OCTVUL_1B002572</name>
</gene>
<dbReference type="EMBL" id="OX597841">
    <property type="protein sequence ID" value="CAI9743083.1"/>
    <property type="molecule type" value="Genomic_DNA"/>
</dbReference>
<keyword evidence="3" id="KW-1185">Reference proteome</keyword>
<reference evidence="2" key="1">
    <citation type="submission" date="2023-08" db="EMBL/GenBank/DDBJ databases">
        <authorList>
            <person name="Alioto T."/>
            <person name="Alioto T."/>
            <person name="Gomez Garrido J."/>
        </authorList>
    </citation>
    <scope>NUCLEOTIDE SEQUENCE</scope>
</reference>
<dbReference type="SUPFAM" id="SSF69322">
    <property type="entry name" value="Tricorn protease domain 2"/>
    <property type="match status" value="1"/>
</dbReference>
<evidence type="ECO:0000256" key="1">
    <source>
        <dbReference type="SAM" id="MobiDB-lite"/>
    </source>
</evidence>
<organism evidence="2 3">
    <name type="scientific">Octopus vulgaris</name>
    <name type="common">Common octopus</name>
    <dbReference type="NCBI Taxonomy" id="6645"/>
    <lineage>
        <taxon>Eukaryota</taxon>
        <taxon>Metazoa</taxon>
        <taxon>Spiralia</taxon>
        <taxon>Lophotrochozoa</taxon>
        <taxon>Mollusca</taxon>
        <taxon>Cephalopoda</taxon>
        <taxon>Coleoidea</taxon>
        <taxon>Octopodiformes</taxon>
        <taxon>Octopoda</taxon>
        <taxon>Incirrata</taxon>
        <taxon>Octopodidae</taxon>
        <taxon>Octopus</taxon>
    </lineage>
</organism>